<accession>A0A0D2I8P3</accession>
<evidence type="ECO:0000313" key="2">
    <source>
        <dbReference type="Proteomes" id="UP000053617"/>
    </source>
</evidence>
<organism evidence="1 2">
    <name type="scientific">Rhinocladiella mackenziei CBS 650.93</name>
    <dbReference type="NCBI Taxonomy" id="1442369"/>
    <lineage>
        <taxon>Eukaryota</taxon>
        <taxon>Fungi</taxon>
        <taxon>Dikarya</taxon>
        <taxon>Ascomycota</taxon>
        <taxon>Pezizomycotina</taxon>
        <taxon>Eurotiomycetes</taxon>
        <taxon>Chaetothyriomycetidae</taxon>
        <taxon>Chaetothyriales</taxon>
        <taxon>Herpotrichiellaceae</taxon>
        <taxon>Rhinocladiella</taxon>
    </lineage>
</organism>
<dbReference type="EMBL" id="KN847480">
    <property type="protein sequence ID" value="KIX02219.1"/>
    <property type="molecule type" value="Genomic_DNA"/>
</dbReference>
<dbReference type="AlphaFoldDB" id="A0A0D2I8P3"/>
<keyword evidence="2" id="KW-1185">Reference proteome</keyword>
<protein>
    <submittedName>
        <fullName evidence="1">Uncharacterized protein</fullName>
    </submittedName>
</protein>
<evidence type="ECO:0000313" key="1">
    <source>
        <dbReference type="EMBL" id="KIX02219.1"/>
    </source>
</evidence>
<sequence length="310" mass="34740">MCFSPPPKKKKKMTDINFVFGPGGTWALWMNARPCAKEPPYYRSSLNLPLDLEQKLYGPQADAVVVHSIALGPHGNFVLAYKPLDRDHEVLWHLNHKLDRGNQNLIVQRHDKKTLRAALGAEEDFFVASKTVDRCHSSTDLIEEYATSLDRDQVKFVAFGVSNCGVVLDKSGSLGEMGDLKTYYGTLLSDLASQRQLNPSNAKVRAVALNPFKADEHFVAFDDGRCCFKCEALGRFDSNNPSTSSGAARACEDIINEWRNYRRRGSPGNDRLVPTRITQPTQTTDNFQVPKVLPNVEDDFKNVRCIGFFP</sequence>
<dbReference type="RefSeq" id="XP_013269355.1">
    <property type="nucleotide sequence ID" value="XM_013413901.1"/>
</dbReference>
<dbReference type="VEuPathDB" id="FungiDB:Z518_08158"/>
<proteinExistence type="predicted"/>
<dbReference type="GeneID" id="25296229"/>
<dbReference type="Proteomes" id="UP000053617">
    <property type="component" value="Unassembled WGS sequence"/>
</dbReference>
<dbReference type="HOGENOM" id="CLU_897571_0_0_1"/>
<reference evidence="1 2" key="1">
    <citation type="submission" date="2015-01" db="EMBL/GenBank/DDBJ databases">
        <title>The Genome Sequence of Rhinocladiella mackenzie CBS 650.93.</title>
        <authorList>
            <consortium name="The Broad Institute Genomics Platform"/>
            <person name="Cuomo C."/>
            <person name="de Hoog S."/>
            <person name="Gorbushina A."/>
            <person name="Stielow B."/>
            <person name="Teixiera M."/>
            <person name="Abouelleil A."/>
            <person name="Chapman S.B."/>
            <person name="Priest M."/>
            <person name="Young S.K."/>
            <person name="Wortman J."/>
            <person name="Nusbaum C."/>
            <person name="Birren B."/>
        </authorList>
    </citation>
    <scope>NUCLEOTIDE SEQUENCE [LARGE SCALE GENOMIC DNA]</scope>
    <source>
        <strain evidence="1 2">CBS 650.93</strain>
    </source>
</reference>
<gene>
    <name evidence="1" type="ORF">Z518_08158</name>
</gene>
<dbReference type="OrthoDB" id="4764735at2759"/>
<name>A0A0D2I8P3_9EURO</name>